<evidence type="ECO:0000313" key="1">
    <source>
        <dbReference type="EMBL" id="KAI4538738.1"/>
    </source>
</evidence>
<comment type="caution">
    <text evidence="1">The sequence shown here is derived from an EMBL/GenBank/DDBJ whole genome shotgun (WGS) entry which is preliminary data.</text>
</comment>
<dbReference type="Proteomes" id="UP001214576">
    <property type="component" value="Unassembled WGS sequence"/>
</dbReference>
<dbReference type="EMBL" id="JAKZEL010000012">
    <property type="protein sequence ID" value="KAI4538738.1"/>
    <property type="molecule type" value="Genomic_DNA"/>
</dbReference>
<proteinExistence type="predicted"/>
<gene>
    <name evidence="1" type="ORF">MG293_011005</name>
</gene>
<dbReference type="AlphaFoldDB" id="A0AAD4Y8R8"/>
<reference evidence="1" key="1">
    <citation type="submission" date="2022-03" db="EMBL/GenBank/DDBJ databases">
        <title>Genomic analyses of argali, domestic sheep and their hybrids provide insights into chromosomal evolution, heterosis and genetic basis of agronomic traits.</title>
        <authorList>
            <person name="Li M."/>
        </authorList>
    </citation>
    <scope>NUCLEOTIDE SEQUENCE</scope>
    <source>
        <strain evidence="1">CAU-MHL-2022a</strain>
        <tissue evidence="1">Skin</tissue>
    </source>
</reference>
<organism evidence="1 2">
    <name type="scientific">Ovis ammon polii</name>
    <dbReference type="NCBI Taxonomy" id="230172"/>
    <lineage>
        <taxon>Eukaryota</taxon>
        <taxon>Metazoa</taxon>
        <taxon>Chordata</taxon>
        <taxon>Craniata</taxon>
        <taxon>Vertebrata</taxon>
        <taxon>Euteleostomi</taxon>
        <taxon>Mammalia</taxon>
        <taxon>Eutheria</taxon>
        <taxon>Laurasiatheria</taxon>
        <taxon>Artiodactyla</taxon>
        <taxon>Ruminantia</taxon>
        <taxon>Pecora</taxon>
        <taxon>Bovidae</taxon>
        <taxon>Caprinae</taxon>
        <taxon>Ovis</taxon>
    </lineage>
</organism>
<sequence>MHQFHLKEINGEKLMKRNSSHINQLAIQQFDLEDIKQALRNLNVSLVNQLTLSRRCKTHLSTSLRQNEHFEDPPENLIVFSIPTMDSFTKKHTQHLLRTDKVSSLLLPPDRLVSKSVHPCLLKSYLFLKFHEIHHPFHKEYKPNVLFAHLGL</sequence>
<protein>
    <submittedName>
        <fullName evidence="1">Uncharacterized protein</fullName>
    </submittedName>
</protein>
<evidence type="ECO:0000313" key="2">
    <source>
        <dbReference type="Proteomes" id="UP001214576"/>
    </source>
</evidence>
<accession>A0AAD4Y8R8</accession>
<name>A0AAD4Y8R8_OVIAM</name>
<keyword evidence="2" id="KW-1185">Reference proteome</keyword>